<evidence type="ECO:0000313" key="3">
    <source>
        <dbReference type="Proteomes" id="UP000051330"/>
    </source>
</evidence>
<dbReference type="InterPro" id="IPR016181">
    <property type="entry name" value="Acyl_CoA_acyltransferase"/>
</dbReference>
<evidence type="ECO:0000313" key="2">
    <source>
        <dbReference type="EMBL" id="KRL11105.1"/>
    </source>
</evidence>
<dbReference type="AlphaFoldDB" id="A0A0R1MT10"/>
<sequence length="171" mass="20256">MTVTIRPLQETDIPPLWQIAYGQAHEEWQNWNGPYFHDKPMTEEEMRAWAGDHFKNGIFVNGQPVGAVFAYYEDGQMKRWLDIGIVIYADDEWGQGIGTTALRLWLTKVFSMTDLPHIGLTTWSGNQRMMRSAEKLGMQKEAQVRQVRYWQNRYWDSVKYGILREEWEHQQ</sequence>
<reference evidence="2 3" key="1">
    <citation type="journal article" date="2015" name="Genome Announc.">
        <title>Expanding the biotechnology potential of lactobacilli through comparative genomics of 213 strains and associated genera.</title>
        <authorList>
            <person name="Sun Z."/>
            <person name="Harris H.M."/>
            <person name="McCann A."/>
            <person name="Guo C."/>
            <person name="Argimon S."/>
            <person name="Zhang W."/>
            <person name="Yang X."/>
            <person name="Jeffery I.B."/>
            <person name="Cooney J.C."/>
            <person name="Kagawa T.F."/>
            <person name="Liu W."/>
            <person name="Song Y."/>
            <person name="Salvetti E."/>
            <person name="Wrobel A."/>
            <person name="Rasinkangas P."/>
            <person name="Parkhill J."/>
            <person name="Rea M.C."/>
            <person name="O'Sullivan O."/>
            <person name="Ritari J."/>
            <person name="Douillard F.P."/>
            <person name="Paul Ross R."/>
            <person name="Yang R."/>
            <person name="Briner A.E."/>
            <person name="Felis G.E."/>
            <person name="de Vos W.M."/>
            <person name="Barrangou R."/>
            <person name="Klaenhammer T.R."/>
            <person name="Caufield P.W."/>
            <person name="Cui Y."/>
            <person name="Zhang H."/>
            <person name="O'Toole P.W."/>
        </authorList>
    </citation>
    <scope>NUCLEOTIDE SEQUENCE [LARGE SCALE GENOMIC DNA]</scope>
    <source>
        <strain evidence="2 3">DSM 12744</strain>
    </source>
</reference>
<dbReference type="PATRIC" id="fig|1423792.3.peg.847"/>
<evidence type="ECO:0000259" key="1">
    <source>
        <dbReference type="PROSITE" id="PS51186"/>
    </source>
</evidence>
<dbReference type="SUPFAM" id="SSF55729">
    <property type="entry name" value="Acyl-CoA N-acyltransferases (Nat)"/>
    <property type="match status" value="1"/>
</dbReference>
<accession>A0A0R1MT10</accession>
<dbReference type="InterPro" id="IPR000182">
    <property type="entry name" value="GNAT_dom"/>
</dbReference>
<dbReference type="Gene3D" id="3.40.630.30">
    <property type="match status" value="1"/>
</dbReference>
<keyword evidence="3" id="KW-1185">Reference proteome</keyword>
<dbReference type="OrthoDB" id="9795206at2"/>
<dbReference type="EMBL" id="AZEC01000013">
    <property type="protein sequence ID" value="KRL11105.1"/>
    <property type="molecule type" value="Genomic_DNA"/>
</dbReference>
<dbReference type="RefSeq" id="WP_057821820.1">
    <property type="nucleotide sequence ID" value="NZ_AZEC01000013.1"/>
</dbReference>
<protein>
    <submittedName>
        <fullName evidence="2">Gnat family acetyltransferase</fullName>
    </submittedName>
</protein>
<dbReference type="GO" id="GO:0016747">
    <property type="term" value="F:acyltransferase activity, transferring groups other than amino-acyl groups"/>
    <property type="evidence" value="ECO:0007669"/>
    <property type="project" value="InterPro"/>
</dbReference>
<feature type="domain" description="N-acetyltransferase" evidence="1">
    <location>
        <begin position="3"/>
        <end position="161"/>
    </location>
</feature>
<dbReference type="PANTHER" id="PTHR43415">
    <property type="entry name" value="SPERMIDINE N(1)-ACETYLTRANSFERASE"/>
    <property type="match status" value="1"/>
</dbReference>
<comment type="caution">
    <text evidence="2">The sequence shown here is derived from an EMBL/GenBank/DDBJ whole genome shotgun (WGS) entry which is preliminary data.</text>
</comment>
<name>A0A0R1MT10_9LACO</name>
<dbReference type="Pfam" id="PF13302">
    <property type="entry name" value="Acetyltransf_3"/>
    <property type="match status" value="1"/>
</dbReference>
<gene>
    <name evidence="2" type="ORF">FD09_GL000833</name>
</gene>
<dbReference type="STRING" id="1423792.FD09_GL000833"/>
<proteinExistence type="predicted"/>
<organism evidence="2 3">
    <name type="scientific">Schleiferilactobacillus perolens DSM 12744</name>
    <dbReference type="NCBI Taxonomy" id="1423792"/>
    <lineage>
        <taxon>Bacteria</taxon>
        <taxon>Bacillati</taxon>
        <taxon>Bacillota</taxon>
        <taxon>Bacilli</taxon>
        <taxon>Lactobacillales</taxon>
        <taxon>Lactobacillaceae</taxon>
        <taxon>Schleiferilactobacillus</taxon>
    </lineage>
</organism>
<dbReference type="PANTHER" id="PTHR43415:SF4">
    <property type="entry name" value="N-ACETYLTRANSFERASE DOMAIN-CONTAINING PROTEIN"/>
    <property type="match status" value="1"/>
</dbReference>
<keyword evidence="2" id="KW-0808">Transferase</keyword>
<dbReference type="PROSITE" id="PS51186">
    <property type="entry name" value="GNAT"/>
    <property type="match status" value="1"/>
</dbReference>
<dbReference type="Proteomes" id="UP000051330">
    <property type="component" value="Unassembled WGS sequence"/>
</dbReference>